<dbReference type="InterPro" id="IPR002102">
    <property type="entry name" value="Cohesin_dom"/>
</dbReference>
<dbReference type="InterPro" id="IPR036966">
    <property type="entry name" value="CBM3_sf"/>
</dbReference>
<dbReference type="GO" id="GO:0030245">
    <property type="term" value="P:cellulose catabolic process"/>
    <property type="evidence" value="ECO:0007669"/>
    <property type="project" value="UniProtKB-KW"/>
</dbReference>
<evidence type="ECO:0000256" key="6">
    <source>
        <dbReference type="ARBA" id="ARBA00023277"/>
    </source>
</evidence>
<dbReference type="Gene3D" id="2.60.40.710">
    <property type="entry name" value="Endoglucanase-like"/>
    <property type="match status" value="1"/>
</dbReference>
<dbReference type="InterPro" id="IPR014756">
    <property type="entry name" value="Ig_E-set"/>
</dbReference>
<keyword evidence="3 8" id="KW-0732">Signal</keyword>
<keyword evidence="4" id="KW-0677">Repeat</keyword>
<dbReference type="InterPro" id="IPR008965">
    <property type="entry name" value="CBM2/CBM3_carb-bd_dom_sf"/>
</dbReference>
<dbReference type="SUPFAM" id="SSF81296">
    <property type="entry name" value="E set domains"/>
    <property type="match status" value="1"/>
</dbReference>
<dbReference type="Pfam" id="PF03442">
    <property type="entry name" value="CBM_X2"/>
    <property type="match status" value="1"/>
</dbReference>
<keyword evidence="2" id="KW-0964">Secreted</keyword>
<evidence type="ECO:0000256" key="4">
    <source>
        <dbReference type="ARBA" id="ARBA00022737"/>
    </source>
</evidence>
<evidence type="ECO:0000313" key="11">
    <source>
        <dbReference type="Proteomes" id="UP000014155"/>
    </source>
</evidence>
<dbReference type="Pfam" id="PF00963">
    <property type="entry name" value="Cohesin"/>
    <property type="match status" value="1"/>
</dbReference>
<organism evidence="10 11">
    <name type="scientific">Ruminiclostridium cellobioparum subsp. termitidis CT1112</name>
    <dbReference type="NCBI Taxonomy" id="1195236"/>
    <lineage>
        <taxon>Bacteria</taxon>
        <taxon>Bacillati</taxon>
        <taxon>Bacillota</taxon>
        <taxon>Clostridia</taxon>
        <taxon>Eubacteriales</taxon>
        <taxon>Oscillospiraceae</taxon>
        <taxon>Ruminiclostridium</taxon>
    </lineage>
</organism>
<dbReference type="Gene3D" id="2.60.40.10">
    <property type="entry name" value="Immunoglobulins"/>
    <property type="match status" value="1"/>
</dbReference>
<dbReference type="Gene3D" id="2.60.40.680">
    <property type="match status" value="1"/>
</dbReference>
<keyword evidence="5" id="KW-0136">Cellulose degradation</keyword>
<evidence type="ECO:0000256" key="1">
    <source>
        <dbReference type="ARBA" id="ARBA00004613"/>
    </source>
</evidence>
<feature type="domain" description="CBM3" evidence="9">
    <location>
        <begin position="28"/>
        <end position="187"/>
    </location>
</feature>
<proteinExistence type="predicted"/>
<keyword evidence="7" id="KW-0624">Polysaccharide degradation</keyword>
<evidence type="ECO:0000313" key="10">
    <source>
        <dbReference type="EMBL" id="EMS74252.1"/>
    </source>
</evidence>
<dbReference type="RefSeq" id="WP_004622721.1">
    <property type="nucleotide sequence ID" value="NZ_AORV01000001.1"/>
</dbReference>
<feature type="non-terminal residue" evidence="10">
    <location>
        <position position="348"/>
    </location>
</feature>
<dbReference type="EMBL" id="AORV01000001">
    <property type="protein sequence ID" value="EMS74252.1"/>
    <property type="molecule type" value="Genomic_DNA"/>
</dbReference>
<dbReference type="GO" id="GO:0005576">
    <property type="term" value="C:extracellular region"/>
    <property type="evidence" value="ECO:0007669"/>
    <property type="project" value="UniProtKB-SubCell"/>
</dbReference>
<dbReference type="GO" id="GO:0030248">
    <property type="term" value="F:cellulose binding"/>
    <property type="evidence" value="ECO:0007669"/>
    <property type="project" value="InterPro"/>
</dbReference>
<dbReference type="InterPro" id="IPR005102">
    <property type="entry name" value="Carbo-bd_X2"/>
</dbReference>
<gene>
    <name evidence="10" type="ORF">CTER_0001</name>
</gene>
<protein>
    <recommendedName>
        <fullName evidence="9">CBM3 domain-containing protein</fullName>
    </recommendedName>
</protein>
<dbReference type="InterPro" id="IPR001956">
    <property type="entry name" value="CBM3"/>
</dbReference>
<dbReference type="Proteomes" id="UP000014155">
    <property type="component" value="Unassembled WGS sequence"/>
</dbReference>
<keyword evidence="11" id="KW-1185">Reference proteome</keyword>
<evidence type="ECO:0000256" key="5">
    <source>
        <dbReference type="ARBA" id="ARBA00023001"/>
    </source>
</evidence>
<name>S0FQZ1_RUMCE</name>
<comment type="caution">
    <text evidence="10">The sequence shown here is derived from an EMBL/GenBank/DDBJ whole genome shotgun (WGS) entry which is preliminary data.</text>
</comment>
<evidence type="ECO:0000256" key="3">
    <source>
        <dbReference type="ARBA" id="ARBA00022729"/>
    </source>
</evidence>
<reference evidence="10 11" key="1">
    <citation type="journal article" date="2013" name="Genome Announc.">
        <title>Draft Genome Sequence of the Cellulolytic, Mesophilic, Anaerobic Bacterium Clostridium termitidis Strain CT1112 (DSM 5398).</title>
        <authorList>
            <person name="Lal S."/>
            <person name="Ramachandran U."/>
            <person name="Zhang X."/>
            <person name="Munir R."/>
            <person name="Sparling R."/>
            <person name="Levin D.B."/>
        </authorList>
    </citation>
    <scope>NUCLEOTIDE SEQUENCE [LARGE SCALE GENOMIC DNA]</scope>
    <source>
        <strain evidence="10 11">CT1112</strain>
    </source>
</reference>
<dbReference type="Pfam" id="PF00942">
    <property type="entry name" value="CBM_3"/>
    <property type="match status" value="1"/>
</dbReference>
<evidence type="ECO:0000256" key="8">
    <source>
        <dbReference type="SAM" id="SignalP"/>
    </source>
</evidence>
<keyword evidence="6" id="KW-0119">Carbohydrate metabolism</keyword>
<dbReference type="STRING" id="1195236.CTER_0001"/>
<dbReference type="eggNOG" id="COG2911">
    <property type="taxonomic scope" value="Bacteria"/>
</dbReference>
<dbReference type="SUPFAM" id="SSF49384">
    <property type="entry name" value="Carbohydrate-binding domain"/>
    <property type="match status" value="2"/>
</dbReference>
<evidence type="ECO:0000256" key="2">
    <source>
        <dbReference type="ARBA" id="ARBA00022525"/>
    </source>
</evidence>
<feature type="signal peptide" evidence="8">
    <location>
        <begin position="1"/>
        <end position="27"/>
    </location>
</feature>
<dbReference type="AlphaFoldDB" id="S0FQZ1"/>
<dbReference type="InterPro" id="IPR013783">
    <property type="entry name" value="Ig-like_fold"/>
</dbReference>
<dbReference type="PROSITE" id="PS51172">
    <property type="entry name" value="CBM3"/>
    <property type="match status" value="1"/>
</dbReference>
<feature type="chain" id="PRO_5004497316" description="CBM3 domain-containing protein" evidence="8">
    <location>
        <begin position="28"/>
        <end position="348"/>
    </location>
</feature>
<evidence type="ECO:0000256" key="7">
    <source>
        <dbReference type="ARBA" id="ARBA00023326"/>
    </source>
</evidence>
<sequence>MRRKSLSLLLVLVMMITLLGSQLTAFAADSGISVQFNNGNASSSSNSIYAKYKVTNNTGAPLNLADLKLRYYYTIDEEKQQNFWCDHAGMMNGYNYVDVTSKVTGTFVKMSQTTSTADYYFEVGFASDAGTLASGSYIEVQTRVARADWTNYNQSNDYSYKLSGSYVDWNQVTAYKGGTLVFGIEPIQVNTPSISPTTSTFVQGNASDITVSLTPNGSTFRGVTGLTQGTDYTLSGNTVVISKNYLNTLSAGTKALTFDFGAAVNPVLTLTIQPRQEGLGVVVGTASGKSGDTVTIPVTFKDVTKVNNVGTCNFYLGYDTTLLEAVSVEAGPIVTNAATNFSSAINNG</sequence>
<comment type="subcellular location">
    <subcellularLocation>
        <location evidence="1">Secreted</location>
    </subcellularLocation>
</comment>
<evidence type="ECO:0000259" key="9">
    <source>
        <dbReference type="PROSITE" id="PS51172"/>
    </source>
</evidence>
<dbReference type="CDD" id="cd08548">
    <property type="entry name" value="Type_I_cohesin_like"/>
    <property type="match status" value="1"/>
</dbReference>
<accession>S0FQZ1</accession>
<dbReference type="SMART" id="SM01067">
    <property type="entry name" value="CBM_3"/>
    <property type="match status" value="1"/>
</dbReference>